<dbReference type="GO" id="GO:0005524">
    <property type="term" value="F:ATP binding"/>
    <property type="evidence" value="ECO:0007669"/>
    <property type="project" value="UniProtKB-UniRule"/>
</dbReference>
<evidence type="ECO:0000256" key="3">
    <source>
        <dbReference type="ARBA" id="ARBA00022741"/>
    </source>
</evidence>
<keyword evidence="8" id="KW-0812">Transmembrane</keyword>
<dbReference type="Pfam" id="PF00069">
    <property type="entry name" value="Pkinase"/>
    <property type="match status" value="1"/>
</dbReference>
<reference evidence="11" key="1">
    <citation type="submission" date="2021-01" db="EMBL/GenBank/DDBJ databases">
        <authorList>
            <person name="Corre E."/>
            <person name="Pelletier E."/>
            <person name="Niang G."/>
            <person name="Scheremetjew M."/>
            <person name="Finn R."/>
            <person name="Kale V."/>
            <person name="Holt S."/>
            <person name="Cochrane G."/>
            <person name="Meng A."/>
            <person name="Brown T."/>
            <person name="Cohen L."/>
        </authorList>
    </citation>
    <scope>NUCLEOTIDE SEQUENCE</scope>
    <source>
        <strain evidence="11">CCMP2058</strain>
    </source>
</reference>
<accession>A0A7S0CQ19</accession>
<feature type="signal peptide" evidence="9">
    <location>
        <begin position="1"/>
        <end position="17"/>
    </location>
</feature>
<feature type="compositionally biased region" description="Polar residues" evidence="7">
    <location>
        <begin position="592"/>
        <end position="601"/>
    </location>
</feature>
<feature type="region of interest" description="Disordered" evidence="7">
    <location>
        <begin position="473"/>
        <end position="601"/>
    </location>
</feature>
<dbReference type="Gene3D" id="3.30.200.20">
    <property type="entry name" value="Phosphorylase Kinase, domain 1"/>
    <property type="match status" value="1"/>
</dbReference>
<feature type="chain" id="PRO_5030900220" description="Protein kinase domain-containing protein" evidence="9">
    <location>
        <begin position="18"/>
        <end position="601"/>
    </location>
</feature>
<keyword evidence="5 6" id="KW-0067">ATP-binding</keyword>
<dbReference type="InterPro" id="IPR011009">
    <property type="entry name" value="Kinase-like_dom_sf"/>
</dbReference>
<evidence type="ECO:0000256" key="9">
    <source>
        <dbReference type="SAM" id="SignalP"/>
    </source>
</evidence>
<keyword evidence="2" id="KW-0808">Transferase</keyword>
<evidence type="ECO:0000313" key="11">
    <source>
        <dbReference type="EMBL" id="CAD8430590.1"/>
    </source>
</evidence>
<evidence type="ECO:0000256" key="7">
    <source>
        <dbReference type="SAM" id="MobiDB-lite"/>
    </source>
</evidence>
<dbReference type="PROSITE" id="PS50011">
    <property type="entry name" value="PROTEIN_KINASE_DOM"/>
    <property type="match status" value="1"/>
</dbReference>
<feature type="region of interest" description="Disordered" evidence="7">
    <location>
        <begin position="39"/>
        <end position="67"/>
    </location>
</feature>
<evidence type="ECO:0000256" key="4">
    <source>
        <dbReference type="ARBA" id="ARBA00022777"/>
    </source>
</evidence>
<dbReference type="PROSITE" id="PS00107">
    <property type="entry name" value="PROTEIN_KINASE_ATP"/>
    <property type="match status" value="1"/>
</dbReference>
<dbReference type="GO" id="GO:0004674">
    <property type="term" value="F:protein serine/threonine kinase activity"/>
    <property type="evidence" value="ECO:0007669"/>
    <property type="project" value="UniProtKB-KW"/>
</dbReference>
<feature type="compositionally biased region" description="Basic and acidic residues" evidence="7">
    <location>
        <begin position="545"/>
        <end position="574"/>
    </location>
</feature>
<dbReference type="InterPro" id="IPR017441">
    <property type="entry name" value="Protein_kinase_ATP_BS"/>
</dbReference>
<gene>
    <name evidence="11" type="ORF">LAMO00422_LOCUS1270</name>
</gene>
<dbReference type="Gene3D" id="1.10.510.10">
    <property type="entry name" value="Transferase(Phosphotransferase) domain 1"/>
    <property type="match status" value="1"/>
</dbReference>
<dbReference type="InterPro" id="IPR000719">
    <property type="entry name" value="Prot_kinase_dom"/>
</dbReference>
<organism evidence="11">
    <name type="scientific">Amorphochlora amoebiformis</name>
    <dbReference type="NCBI Taxonomy" id="1561963"/>
    <lineage>
        <taxon>Eukaryota</taxon>
        <taxon>Sar</taxon>
        <taxon>Rhizaria</taxon>
        <taxon>Cercozoa</taxon>
        <taxon>Chlorarachniophyceae</taxon>
        <taxon>Amorphochlora</taxon>
    </lineage>
</organism>
<evidence type="ECO:0000256" key="6">
    <source>
        <dbReference type="PROSITE-ProRule" id="PRU10141"/>
    </source>
</evidence>
<protein>
    <recommendedName>
        <fullName evidence="10">Protein kinase domain-containing protein</fullName>
    </recommendedName>
</protein>
<keyword evidence="1" id="KW-0723">Serine/threonine-protein kinase</keyword>
<dbReference type="PROSITE" id="PS00108">
    <property type="entry name" value="PROTEIN_KINASE_ST"/>
    <property type="match status" value="1"/>
</dbReference>
<dbReference type="AlphaFoldDB" id="A0A7S0CQ19"/>
<dbReference type="EMBL" id="HBEM01001771">
    <property type="protein sequence ID" value="CAD8430590.1"/>
    <property type="molecule type" value="Transcribed_RNA"/>
</dbReference>
<name>A0A7S0CQ19_9EUKA</name>
<evidence type="ECO:0000256" key="5">
    <source>
        <dbReference type="ARBA" id="ARBA00022840"/>
    </source>
</evidence>
<keyword evidence="3 6" id="KW-0547">Nucleotide-binding</keyword>
<evidence type="ECO:0000256" key="1">
    <source>
        <dbReference type="ARBA" id="ARBA00022527"/>
    </source>
</evidence>
<evidence type="ECO:0000256" key="2">
    <source>
        <dbReference type="ARBA" id="ARBA00022679"/>
    </source>
</evidence>
<feature type="transmembrane region" description="Helical" evidence="8">
    <location>
        <begin position="72"/>
        <end position="95"/>
    </location>
</feature>
<evidence type="ECO:0000256" key="8">
    <source>
        <dbReference type="SAM" id="Phobius"/>
    </source>
</evidence>
<feature type="domain" description="Protein kinase" evidence="10">
    <location>
        <begin position="183"/>
        <end position="471"/>
    </location>
</feature>
<keyword evidence="8" id="KW-0472">Membrane</keyword>
<dbReference type="InterPro" id="IPR008271">
    <property type="entry name" value="Ser/Thr_kinase_AS"/>
</dbReference>
<dbReference type="SMART" id="SM00220">
    <property type="entry name" value="S_TKc"/>
    <property type="match status" value="1"/>
</dbReference>
<dbReference type="SUPFAM" id="SSF56112">
    <property type="entry name" value="Protein kinase-like (PK-like)"/>
    <property type="match status" value="1"/>
</dbReference>
<proteinExistence type="predicted"/>
<dbReference type="CDD" id="cd06606">
    <property type="entry name" value="STKc_MAPKKK"/>
    <property type="match status" value="1"/>
</dbReference>
<dbReference type="PANTHER" id="PTHR11584:SF369">
    <property type="entry name" value="MITOGEN-ACTIVATED PROTEIN KINASE KINASE KINASE 19-RELATED"/>
    <property type="match status" value="1"/>
</dbReference>
<feature type="binding site" evidence="6">
    <location>
        <position position="217"/>
    </location>
    <ligand>
        <name>ATP</name>
        <dbReference type="ChEBI" id="CHEBI:30616"/>
    </ligand>
</feature>
<dbReference type="PANTHER" id="PTHR11584">
    <property type="entry name" value="SERINE/THREONINE PROTEIN KINASE"/>
    <property type="match status" value="1"/>
</dbReference>
<keyword evidence="9" id="KW-0732">Signal</keyword>
<sequence>MSLVLLSIAALRLAVRAQKGPQPTPSSLQPTPTMFTGIPSLLDDISNRPTHQPSPRTPRKKKEEPEGNEVEISIATIIPFVFLGAVLGMWLWCYLRRRKREREIEALGDFLRAQIKNNKREGANPASTIATNMPLLSASATLRTEGVMYPTLGSTTTKDSEDIKMKLADIEIQSNPKGGITDFRKGLTLGKGAFGEVCMGLELATGRLMAVKSVPLKMVQKSSVESFLVEVNLLKTLNHPNVVRYLDAREDGEYLYIFLEFVSGGSLASVLRQFGPLTPDLSGMFTCQILQGLHYLHGQGIAHRDIKAANCLCTKEGLVKIADFGVSKRLGKPMLEEEKPATGISAWMGIGRPKKSKESLRDIFKGAGAKTSLHGTPAFMAPEVVKQEPSGFPADVWAVGCTVIEMMTGKAPWVEHHRSMPALLLAIGKTTGPPPEVECLPETAKDFVMLCMKVKAVERPSTKILLDHPFVSASNKKRRSESNTKNIDLKKDPDPVAGSPREIKRLGSIKEGMRASRLLNRNESAKKEASVGNIGVTGNPSADGSIDHKSDGRRGSMDSEDPLRIESSHLKAEQPAEPSGTDSKKAMHTGVLKTQQFEMSW</sequence>
<evidence type="ECO:0000259" key="10">
    <source>
        <dbReference type="PROSITE" id="PS50011"/>
    </source>
</evidence>
<keyword evidence="4" id="KW-0418">Kinase</keyword>
<keyword evidence="8" id="KW-1133">Transmembrane helix</keyword>